<evidence type="ECO:0000313" key="2">
    <source>
        <dbReference type="EMBL" id="QXI07600.1"/>
    </source>
</evidence>
<proteinExistence type="predicted"/>
<reference evidence="2 3" key="1">
    <citation type="journal article" date="2020" name="Microorganisms">
        <title>Reliable Identification of Environmental Pseudomonas Isolates Using the rpoD Gene.</title>
        <authorList>
            <consortium name="The Broad Institute Genome Sequencing Platform"/>
            <person name="Girard L."/>
            <person name="Lood C."/>
            <person name="Rokni-Zadeh H."/>
            <person name="van Noort V."/>
            <person name="Lavigne R."/>
            <person name="De Mot R."/>
        </authorList>
    </citation>
    <scope>NUCLEOTIDE SEQUENCE [LARGE SCALE GENOMIC DNA]</scope>
    <source>
        <strain evidence="2 3">ZA 5.3</strain>
    </source>
</reference>
<organism evidence="2 3">
    <name type="scientific">Pseudomonas tensinigenes</name>
    <dbReference type="NCBI Taxonomy" id="2745511"/>
    <lineage>
        <taxon>Bacteria</taxon>
        <taxon>Pseudomonadati</taxon>
        <taxon>Pseudomonadota</taxon>
        <taxon>Gammaproteobacteria</taxon>
        <taxon>Pseudomonadales</taxon>
        <taxon>Pseudomonadaceae</taxon>
        <taxon>Pseudomonas</taxon>
    </lineage>
</organism>
<dbReference type="EMBL" id="CP077089">
    <property type="protein sequence ID" value="QXI07600.1"/>
    <property type="molecule type" value="Genomic_DNA"/>
</dbReference>
<evidence type="ECO:0000259" key="1">
    <source>
        <dbReference type="Pfam" id="PF00533"/>
    </source>
</evidence>
<accession>A0ABX8Q1R7</accession>
<dbReference type="Proteomes" id="UP000646386">
    <property type="component" value="Chromosome"/>
</dbReference>
<keyword evidence="3" id="KW-1185">Reference proteome</keyword>
<dbReference type="InterPro" id="IPR036420">
    <property type="entry name" value="BRCT_dom_sf"/>
</dbReference>
<feature type="domain" description="BRCT" evidence="1">
    <location>
        <begin position="100"/>
        <end position="166"/>
    </location>
</feature>
<name>A0ABX8Q1R7_9PSED</name>
<dbReference type="RefSeq" id="WP_110720088.1">
    <property type="nucleotide sequence ID" value="NZ_CP077089.1"/>
</dbReference>
<dbReference type="SUPFAM" id="SSF52113">
    <property type="entry name" value="BRCT domain"/>
    <property type="match status" value="1"/>
</dbReference>
<sequence>MSTLKFSYRDAKGDLSQRELIQWSENSAYIQGRSVSDTFPKTYRKDRIIEVLLGAELLLNEAAPPSPRLQHDRKPPALVASEAASQTPHPKMSPGRINQILFTGFAAAQRAELEQKAVEYGLKVMSTAGKTLTFLCYGENAGPTKVSKALEAGAFIINSEQFLNLITTGEIP</sequence>
<dbReference type="InterPro" id="IPR001357">
    <property type="entry name" value="BRCT_dom"/>
</dbReference>
<protein>
    <recommendedName>
        <fullName evidence="1">BRCT domain-containing protein</fullName>
    </recommendedName>
</protein>
<reference evidence="2 3" key="2">
    <citation type="journal article" date="2021" name="Microorganisms">
        <title>The Ever-Expanding Pseudomonas Genus: Description of 43 New Species and Partition of the Pseudomonas putida Group.</title>
        <authorList>
            <person name="Girard L."/>
            <person name="Lood C."/>
            <person name="Hofte M."/>
            <person name="Vandamme P."/>
            <person name="Rokni-Zadeh H."/>
            <person name="van Noort V."/>
            <person name="Lavigne R."/>
            <person name="De Mot R."/>
        </authorList>
    </citation>
    <scope>NUCLEOTIDE SEQUENCE [LARGE SCALE GENOMIC DNA]</scope>
    <source>
        <strain evidence="2 3">ZA 5.3</strain>
    </source>
</reference>
<dbReference type="Pfam" id="PF00533">
    <property type="entry name" value="BRCT"/>
    <property type="match status" value="1"/>
</dbReference>
<evidence type="ECO:0000313" key="3">
    <source>
        <dbReference type="Proteomes" id="UP000646386"/>
    </source>
</evidence>
<gene>
    <name evidence="2" type="ORF">HU718_007825</name>
</gene>
<dbReference type="Gene3D" id="3.40.50.10190">
    <property type="entry name" value="BRCT domain"/>
    <property type="match status" value="1"/>
</dbReference>